<dbReference type="AlphaFoldDB" id="A0A087H839"/>
<dbReference type="EMBL" id="CM002871">
    <property type="protein sequence ID" value="KFK38291.1"/>
    <property type="molecule type" value="Genomic_DNA"/>
</dbReference>
<evidence type="ECO:0000313" key="1">
    <source>
        <dbReference type="EMBL" id="KFK38291.1"/>
    </source>
</evidence>
<dbReference type="Proteomes" id="UP000029120">
    <property type="component" value="Chromosome 3"/>
</dbReference>
<organism evidence="1 2">
    <name type="scientific">Arabis alpina</name>
    <name type="common">Alpine rock-cress</name>
    <dbReference type="NCBI Taxonomy" id="50452"/>
    <lineage>
        <taxon>Eukaryota</taxon>
        <taxon>Viridiplantae</taxon>
        <taxon>Streptophyta</taxon>
        <taxon>Embryophyta</taxon>
        <taxon>Tracheophyta</taxon>
        <taxon>Spermatophyta</taxon>
        <taxon>Magnoliopsida</taxon>
        <taxon>eudicotyledons</taxon>
        <taxon>Gunneridae</taxon>
        <taxon>Pentapetalae</taxon>
        <taxon>rosids</taxon>
        <taxon>malvids</taxon>
        <taxon>Brassicales</taxon>
        <taxon>Brassicaceae</taxon>
        <taxon>Arabideae</taxon>
        <taxon>Arabis</taxon>
    </lineage>
</organism>
<gene>
    <name evidence="1" type="ordered locus">AALP_Aa3g095100</name>
</gene>
<evidence type="ECO:0000313" key="2">
    <source>
        <dbReference type="Proteomes" id="UP000029120"/>
    </source>
</evidence>
<protein>
    <submittedName>
        <fullName evidence="1">Uncharacterized protein</fullName>
    </submittedName>
</protein>
<keyword evidence="2" id="KW-1185">Reference proteome</keyword>
<name>A0A087H839_ARAAL</name>
<proteinExistence type="predicted"/>
<sequence>MMLPILRTVIARGGRSVVSRRSFNTAAPPTTSNTLKDAVGNTWSKSLRRFTVSFLFGHSIYAAWDAMGMVEYYGTQIAYADDKAYGVKQGDASVS</sequence>
<dbReference type="Gramene" id="KFK38291">
    <property type="protein sequence ID" value="KFK38291"/>
    <property type="gene ID" value="AALP_AA3G095100"/>
</dbReference>
<accession>A0A087H839</accession>
<reference evidence="2" key="1">
    <citation type="journal article" date="2015" name="Nat. Plants">
        <title>Genome expansion of Arabis alpina linked with retrotransposition and reduced symmetric DNA methylation.</title>
        <authorList>
            <person name="Willing E.M."/>
            <person name="Rawat V."/>
            <person name="Mandakova T."/>
            <person name="Maumus F."/>
            <person name="James G.V."/>
            <person name="Nordstroem K.J."/>
            <person name="Becker C."/>
            <person name="Warthmann N."/>
            <person name="Chica C."/>
            <person name="Szarzynska B."/>
            <person name="Zytnicki M."/>
            <person name="Albani M.C."/>
            <person name="Kiefer C."/>
            <person name="Bergonzi S."/>
            <person name="Castaings L."/>
            <person name="Mateos J.L."/>
            <person name="Berns M.C."/>
            <person name="Bujdoso N."/>
            <person name="Piofczyk T."/>
            <person name="de Lorenzo L."/>
            <person name="Barrero-Sicilia C."/>
            <person name="Mateos I."/>
            <person name="Piednoel M."/>
            <person name="Hagmann J."/>
            <person name="Chen-Min-Tao R."/>
            <person name="Iglesias-Fernandez R."/>
            <person name="Schuster S.C."/>
            <person name="Alonso-Blanco C."/>
            <person name="Roudier F."/>
            <person name="Carbonero P."/>
            <person name="Paz-Ares J."/>
            <person name="Davis S.J."/>
            <person name="Pecinka A."/>
            <person name="Quesneville H."/>
            <person name="Colot V."/>
            <person name="Lysak M.A."/>
            <person name="Weigel D."/>
            <person name="Coupland G."/>
            <person name="Schneeberger K."/>
        </authorList>
    </citation>
    <scope>NUCLEOTIDE SEQUENCE [LARGE SCALE GENOMIC DNA]</scope>
    <source>
        <strain evidence="2">cv. Pajares</strain>
    </source>
</reference>